<evidence type="ECO:0000256" key="1">
    <source>
        <dbReference type="SAM" id="MobiDB-lite"/>
    </source>
</evidence>
<dbReference type="Pfam" id="PF12576">
    <property type="entry name" value="DUF3754"/>
    <property type="match status" value="1"/>
</dbReference>
<evidence type="ECO:0000313" key="2">
    <source>
        <dbReference type="EMBL" id="CAB9511028.1"/>
    </source>
</evidence>
<name>A0A9N8HDK5_9STRA</name>
<reference evidence="2" key="1">
    <citation type="submission" date="2020-06" db="EMBL/GenBank/DDBJ databases">
        <authorList>
            <consortium name="Plant Systems Biology data submission"/>
        </authorList>
    </citation>
    <scope>NUCLEOTIDE SEQUENCE</scope>
    <source>
        <strain evidence="2">D6</strain>
    </source>
</reference>
<comment type="caution">
    <text evidence="2">The sequence shown here is derived from an EMBL/GenBank/DDBJ whole genome shotgun (WGS) entry which is preliminary data.</text>
</comment>
<dbReference type="EMBL" id="CAICTM010000463">
    <property type="protein sequence ID" value="CAB9511028.1"/>
    <property type="molecule type" value="Genomic_DNA"/>
</dbReference>
<dbReference type="OrthoDB" id="2020015at2759"/>
<dbReference type="InterPro" id="IPR022227">
    <property type="entry name" value="DUF3754"/>
</dbReference>
<feature type="compositionally biased region" description="Low complexity" evidence="1">
    <location>
        <begin position="127"/>
        <end position="142"/>
    </location>
</feature>
<feature type="region of interest" description="Disordered" evidence="1">
    <location>
        <begin position="127"/>
        <end position="156"/>
    </location>
</feature>
<dbReference type="PANTHER" id="PTHR33645">
    <property type="entry name" value="AMINOPEPTIDASE (DUF3754)"/>
    <property type="match status" value="1"/>
</dbReference>
<keyword evidence="3" id="KW-1185">Reference proteome</keyword>
<evidence type="ECO:0000313" key="3">
    <source>
        <dbReference type="Proteomes" id="UP001153069"/>
    </source>
</evidence>
<proteinExistence type="predicted"/>
<dbReference type="AlphaFoldDB" id="A0A9N8HDK5"/>
<sequence>MRQFYYVYSCSGKRRGPERRCSGWISNLFLLWLLILPLTAIEAFVPVRHHAFTPVASALRNGKNSFNDFFDKGNRDEDGNNNEKEKAENRERIRDILVNGDVDDAIFPPSINTVIPKFKVLVKNNNTNNQTNNGFQETNNGNSIDTDKKKKKKKKHNPIAFSCRIVTSSDGKIPTQQSALPPSLYQPPQILAKLDAIYHATVHEQTRFIKFMDQKSTDYPTTTPQDEAKVISILRSSLEDAGFELLTRRDLDLCQALNAEYLLRLSILEDLKELDPSIATEFYPEEEELQSSNTTSRFLYNGRVLVFWRGYGQEITRGRLLLPKIDYLQASIVQRAASGIRVRLNIWEETIATNAREKYYNVETAILSTLSNLLIGMNIPRLAKWATLLTDSAKERQRETSQQNKERVFKLQRYGGYRSSFASSVDALTPFTICEVDYGDHNNNNKNATRRVNQTEHDLYDVMNCGQLTCQYDEEISMQEEQQQRLPPMQLLERVSISNLIDFATMGPKSLLKTIVAKNELMEPTYREVIVVWRPLPPKPAKPVFTPPKFAYDVADMFDLKGLPELPCAKETPIEQPPMEIRAFASVPMANLPAVLPKTKLVFRPADAFVFDAVSIVSLLLVISSQRFDNPRLDLLALVSFSLWIFRTVIRYSNKLARYDLLVKKFLTSKITHRNSGAVKYVTTEAGSYRATRAALVYTWLRSPMRVVTSRACNDRDQLVQDGLAGVNALIKGDKQVKVDIEAALRDLEDVDLIHFSANGRRLESVVRDSSSVVAALGEKWAGIFEGETTKPIEITSWDGPRP</sequence>
<accession>A0A9N8HDK5</accession>
<gene>
    <name evidence="2" type="ORF">SEMRO_464_G148400.1</name>
</gene>
<dbReference type="Proteomes" id="UP001153069">
    <property type="component" value="Unassembled WGS sequence"/>
</dbReference>
<dbReference type="PANTHER" id="PTHR33645:SF2">
    <property type="entry name" value="FAMILY PROTEIN, PUTATIVE (DUF3754)-RELATED"/>
    <property type="match status" value="1"/>
</dbReference>
<protein>
    <submittedName>
        <fullName evidence="2">Uncharacterized protein</fullName>
    </submittedName>
</protein>
<organism evidence="2 3">
    <name type="scientific">Seminavis robusta</name>
    <dbReference type="NCBI Taxonomy" id="568900"/>
    <lineage>
        <taxon>Eukaryota</taxon>
        <taxon>Sar</taxon>
        <taxon>Stramenopiles</taxon>
        <taxon>Ochrophyta</taxon>
        <taxon>Bacillariophyta</taxon>
        <taxon>Bacillariophyceae</taxon>
        <taxon>Bacillariophycidae</taxon>
        <taxon>Naviculales</taxon>
        <taxon>Naviculaceae</taxon>
        <taxon>Seminavis</taxon>
    </lineage>
</organism>